<evidence type="ECO:0000256" key="6">
    <source>
        <dbReference type="RuleBase" id="RU000416"/>
    </source>
</evidence>
<name>A0ABN1PVS1_9ACTN</name>
<dbReference type="SUPFAM" id="SSF53335">
    <property type="entry name" value="S-adenosyl-L-methionine-dependent methyltransferases"/>
    <property type="match status" value="1"/>
</dbReference>
<dbReference type="PROSITE" id="PS51679">
    <property type="entry name" value="SAM_MT_C5"/>
    <property type="match status" value="1"/>
</dbReference>
<dbReference type="Gene3D" id="3.40.50.150">
    <property type="entry name" value="Vaccinia Virus protein VP39"/>
    <property type="match status" value="1"/>
</dbReference>
<reference evidence="8 9" key="1">
    <citation type="journal article" date="2019" name="Int. J. Syst. Evol. Microbiol.">
        <title>The Global Catalogue of Microorganisms (GCM) 10K type strain sequencing project: providing services to taxonomists for standard genome sequencing and annotation.</title>
        <authorList>
            <consortium name="The Broad Institute Genomics Platform"/>
            <consortium name="The Broad Institute Genome Sequencing Center for Infectious Disease"/>
            <person name="Wu L."/>
            <person name="Ma J."/>
        </authorList>
    </citation>
    <scope>NUCLEOTIDE SEQUENCE [LARGE SCALE GENOMIC DNA]</scope>
    <source>
        <strain evidence="8 9">JCM 11136</strain>
    </source>
</reference>
<dbReference type="GO" id="GO:0008168">
    <property type="term" value="F:methyltransferase activity"/>
    <property type="evidence" value="ECO:0007669"/>
    <property type="project" value="UniProtKB-KW"/>
</dbReference>
<keyword evidence="9" id="KW-1185">Reference proteome</keyword>
<dbReference type="RefSeq" id="WP_343951462.1">
    <property type="nucleotide sequence ID" value="NZ_BAAAHQ010000021.1"/>
</dbReference>
<comment type="catalytic activity">
    <reaction evidence="7">
        <text>a 2'-deoxycytidine in DNA + S-adenosyl-L-methionine = a 5-methyl-2'-deoxycytidine in DNA + S-adenosyl-L-homocysteine + H(+)</text>
        <dbReference type="Rhea" id="RHEA:13681"/>
        <dbReference type="Rhea" id="RHEA-COMP:11369"/>
        <dbReference type="Rhea" id="RHEA-COMP:11370"/>
        <dbReference type="ChEBI" id="CHEBI:15378"/>
        <dbReference type="ChEBI" id="CHEBI:57856"/>
        <dbReference type="ChEBI" id="CHEBI:59789"/>
        <dbReference type="ChEBI" id="CHEBI:85452"/>
        <dbReference type="ChEBI" id="CHEBI:85454"/>
        <dbReference type="EC" id="2.1.1.37"/>
    </reaction>
</comment>
<sequence length="394" mass="43260">MTSRTMSTVDIVDLFAGCGGLTKGFHDFRPADGDASPFRSVGAVESDIAAATTYAANFGVEYTHACRIEDWSPDSRASDVDVILGGPPCQGFSGLGKGDPDDPRNTLWRQYVKVVEALRPKIFIIENVDRFLRSPQFTLLRQSAERGGELADYTLKHLILNAADYGVPQARRRVIVLATHRDLVASHPDRVPLAHPEPTHRRATGAAGQEEVELDDGLRPWVPAAVVFDNTPGETVTTQLPEGRDIELLSRSMPGAFRTRELHIGRKPTDMSMARYEAIPPGGNRHDLAKHPHLTTKSWLRHQSGSGDVMGRMFPDRPSVTIRTEFFKPEKGRYLHPTAHRPITHMEAALLQGFPEDYLWCGSKTEIARQIGNAVPVGLGTALAGAVYGYLAAI</sequence>
<evidence type="ECO:0000256" key="5">
    <source>
        <dbReference type="PROSITE-ProRule" id="PRU01016"/>
    </source>
</evidence>
<dbReference type="NCBIfam" id="TIGR00675">
    <property type="entry name" value="dcm"/>
    <property type="match status" value="1"/>
</dbReference>
<evidence type="ECO:0000256" key="1">
    <source>
        <dbReference type="ARBA" id="ARBA00022603"/>
    </source>
</evidence>
<accession>A0ABN1PVS1</accession>
<dbReference type="PROSITE" id="PS00095">
    <property type="entry name" value="C5_MTASE_2"/>
    <property type="match status" value="1"/>
</dbReference>
<dbReference type="InterPro" id="IPR031303">
    <property type="entry name" value="C5_meth_CS"/>
</dbReference>
<keyword evidence="4" id="KW-0680">Restriction system</keyword>
<dbReference type="InterPro" id="IPR050390">
    <property type="entry name" value="C5-Methyltransferase"/>
</dbReference>
<keyword evidence="1 5" id="KW-0489">Methyltransferase</keyword>
<dbReference type="InterPro" id="IPR029063">
    <property type="entry name" value="SAM-dependent_MTases_sf"/>
</dbReference>
<dbReference type="GO" id="GO:0032259">
    <property type="term" value="P:methylation"/>
    <property type="evidence" value="ECO:0007669"/>
    <property type="project" value="UniProtKB-KW"/>
</dbReference>
<organism evidence="8 9">
    <name type="scientific">Nonomuraea longicatena</name>
    <dbReference type="NCBI Taxonomy" id="83682"/>
    <lineage>
        <taxon>Bacteria</taxon>
        <taxon>Bacillati</taxon>
        <taxon>Actinomycetota</taxon>
        <taxon>Actinomycetes</taxon>
        <taxon>Streptosporangiales</taxon>
        <taxon>Streptosporangiaceae</taxon>
        <taxon>Nonomuraea</taxon>
    </lineage>
</organism>
<evidence type="ECO:0000256" key="4">
    <source>
        <dbReference type="ARBA" id="ARBA00022747"/>
    </source>
</evidence>
<dbReference type="Pfam" id="PF00145">
    <property type="entry name" value="DNA_methylase"/>
    <property type="match status" value="1"/>
</dbReference>
<dbReference type="Proteomes" id="UP001501578">
    <property type="component" value="Unassembled WGS sequence"/>
</dbReference>
<keyword evidence="2 5" id="KW-0808">Transferase</keyword>
<dbReference type="EC" id="2.1.1.37" evidence="7"/>
<proteinExistence type="inferred from homology"/>
<dbReference type="PANTHER" id="PTHR10629:SF52">
    <property type="entry name" value="DNA (CYTOSINE-5)-METHYLTRANSFERASE 1"/>
    <property type="match status" value="1"/>
</dbReference>
<dbReference type="PANTHER" id="PTHR10629">
    <property type="entry name" value="CYTOSINE-SPECIFIC METHYLTRANSFERASE"/>
    <property type="match status" value="1"/>
</dbReference>
<comment type="similarity">
    <text evidence="5 6">Belongs to the class I-like SAM-binding methyltransferase superfamily. C5-methyltransferase family.</text>
</comment>
<evidence type="ECO:0000256" key="2">
    <source>
        <dbReference type="ARBA" id="ARBA00022679"/>
    </source>
</evidence>
<dbReference type="InterPro" id="IPR018117">
    <property type="entry name" value="C5_DNA_meth_AS"/>
</dbReference>
<evidence type="ECO:0000256" key="7">
    <source>
        <dbReference type="RuleBase" id="RU000417"/>
    </source>
</evidence>
<dbReference type="InterPro" id="IPR001525">
    <property type="entry name" value="C5_MeTfrase"/>
</dbReference>
<gene>
    <name evidence="8" type="ORF">GCM10009560_40310</name>
</gene>
<dbReference type="PROSITE" id="PS00094">
    <property type="entry name" value="C5_MTASE_1"/>
    <property type="match status" value="1"/>
</dbReference>
<dbReference type="Gene3D" id="3.90.120.10">
    <property type="entry name" value="DNA Methylase, subunit A, domain 2"/>
    <property type="match status" value="1"/>
</dbReference>
<protein>
    <recommendedName>
        <fullName evidence="7">Cytosine-specific methyltransferase</fullName>
        <ecNumber evidence="7">2.1.1.37</ecNumber>
    </recommendedName>
</protein>
<keyword evidence="3 5" id="KW-0949">S-adenosyl-L-methionine</keyword>
<dbReference type="EMBL" id="BAAAHQ010000021">
    <property type="protein sequence ID" value="GAA0933792.1"/>
    <property type="molecule type" value="Genomic_DNA"/>
</dbReference>
<evidence type="ECO:0000256" key="3">
    <source>
        <dbReference type="ARBA" id="ARBA00022691"/>
    </source>
</evidence>
<comment type="caution">
    <text evidence="8">The sequence shown here is derived from an EMBL/GenBank/DDBJ whole genome shotgun (WGS) entry which is preliminary data.</text>
</comment>
<evidence type="ECO:0000313" key="8">
    <source>
        <dbReference type="EMBL" id="GAA0933792.1"/>
    </source>
</evidence>
<evidence type="ECO:0000313" key="9">
    <source>
        <dbReference type="Proteomes" id="UP001501578"/>
    </source>
</evidence>
<dbReference type="PRINTS" id="PR00105">
    <property type="entry name" value="C5METTRFRASE"/>
</dbReference>
<feature type="active site" evidence="5">
    <location>
        <position position="89"/>
    </location>
</feature>